<dbReference type="HOGENOM" id="CLU_013687_0_0_7"/>
<dbReference type="InterPro" id="IPR053967">
    <property type="entry name" value="LlgE_F_G-like_D1"/>
</dbReference>
<dbReference type="InterPro" id="IPR010930">
    <property type="entry name" value="Flg_bb/hook_C_dom"/>
</dbReference>
<dbReference type="GO" id="GO:0071978">
    <property type="term" value="P:bacterial-type flagellum-dependent swarming motility"/>
    <property type="evidence" value="ECO:0007669"/>
    <property type="project" value="TreeGrafter"/>
</dbReference>
<feature type="domain" description="Flagellar basal body rod protein N-terminal" evidence="5">
    <location>
        <begin position="6"/>
        <end position="35"/>
    </location>
</feature>
<dbReference type="Pfam" id="PF00460">
    <property type="entry name" value="Flg_bb_rod"/>
    <property type="match status" value="1"/>
</dbReference>
<reference evidence="9" key="1">
    <citation type="journal article" date="2004" name="Environ. Microbiol.">
        <title>The genome of Desulfotalea psychrophila, a sulfate-reducing bacterium from permanently cold Arctic sediments.</title>
        <authorList>
            <person name="Rabus R."/>
            <person name="Ruepp A."/>
            <person name="Frickey T."/>
            <person name="Rattei T."/>
            <person name="Fartmann B."/>
            <person name="Stark M."/>
            <person name="Bauer M."/>
            <person name="Zibat A."/>
            <person name="Lombardot T."/>
            <person name="Becker I."/>
            <person name="Amann J."/>
            <person name="Gellner K."/>
            <person name="Teeling H."/>
            <person name="Leuschner W.D."/>
            <person name="Gloeckner F.-O."/>
            <person name="Lupas A.N."/>
            <person name="Amann R."/>
            <person name="Klenk H.-P."/>
        </authorList>
    </citation>
    <scope>NUCLEOTIDE SEQUENCE [LARGE SCALE GENOMIC DNA]</scope>
    <source>
        <strain evidence="9">DSM 12343 / LSv54</strain>
    </source>
</reference>
<dbReference type="STRING" id="177439.DP2680"/>
<dbReference type="PANTHER" id="PTHR30435:SF19">
    <property type="entry name" value="FLAGELLAR BASAL-BODY ROD PROTEIN FLGG"/>
    <property type="match status" value="1"/>
</dbReference>
<dbReference type="InterPro" id="IPR001444">
    <property type="entry name" value="Flag_bb_rod_N"/>
</dbReference>
<dbReference type="InterPro" id="IPR019776">
    <property type="entry name" value="Flagellar_basal_body_rod_CS"/>
</dbReference>
<protein>
    <submittedName>
        <fullName evidence="8">Related to flagellar basal-body rod protein (FlgF)</fullName>
    </submittedName>
</protein>
<dbReference type="InterPro" id="IPR037925">
    <property type="entry name" value="FlgE/F/G-like"/>
</dbReference>
<dbReference type="KEGG" id="dps:DP2680"/>
<feature type="domain" description="Flagellar hook protein FlgE/F/G-like D1" evidence="7">
    <location>
        <begin position="83"/>
        <end position="149"/>
    </location>
</feature>
<proteinExistence type="inferred from homology"/>
<dbReference type="NCBIfam" id="TIGR02490">
    <property type="entry name" value="flgF"/>
    <property type="match status" value="1"/>
</dbReference>
<evidence type="ECO:0000313" key="8">
    <source>
        <dbReference type="EMBL" id="CAG37409.1"/>
    </source>
</evidence>
<evidence type="ECO:0000259" key="7">
    <source>
        <dbReference type="Pfam" id="PF22692"/>
    </source>
</evidence>
<evidence type="ECO:0000313" key="9">
    <source>
        <dbReference type="Proteomes" id="UP000000602"/>
    </source>
</evidence>
<dbReference type="Proteomes" id="UP000000602">
    <property type="component" value="Chromosome"/>
</dbReference>
<evidence type="ECO:0000256" key="4">
    <source>
        <dbReference type="RuleBase" id="RU362116"/>
    </source>
</evidence>
<dbReference type="EMBL" id="CR522870">
    <property type="protein sequence ID" value="CAG37409.1"/>
    <property type="molecule type" value="Genomic_DNA"/>
</dbReference>
<comment type="subcellular location">
    <subcellularLocation>
        <location evidence="1 4">Bacterial flagellum basal body</location>
    </subcellularLocation>
</comment>
<dbReference type="InterPro" id="IPR020013">
    <property type="entry name" value="Flagellar_FlgE/F/G"/>
</dbReference>
<dbReference type="AlphaFoldDB" id="Q6AJS1"/>
<organism evidence="8 9">
    <name type="scientific">Desulfotalea psychrophila (strain LSv54 / DSM 12343)</name>
    <dbReference type="NCBI Taxonomy" id="177439"/>
    <lineage>
        <taxon>Bacteria</taxon>
        <taxon>Pseudomonadati</taxon>
        <taxon>Thermodesulfobacteriota</taxon>
        <taxon>Desulfobulbia</taxon>
        <taxon>Desulfobulbales</taxon>
        <taxon>Desulfocapsaceae</taxon>
        <taxon>Desulfotalea</taxon>
    </lineage>
</organism>
<dbReference type="RefSeq" id="WP_011189921.1">
    <property type="nucleotide sequence ID" value="NC_006138.1"/>
</dbReference>
<dbReference type="PANTHER" id="PTHR30435">
    <property type="entry name" value="FLAGELLAR PROTEIN"/>
    <property type="match status" value="1"/>
</dbReference>
<dbReference type="OrthoDB" id="9804559at2"/>
<gene>
    <name evidence="8" type="ordered locus">DP2680</name>
</gene>
<evidence type="ECO:0000259" key="5">
    <source>
        <dbReference type="Pfam" id="PF00460"/>
    </source>
</evidence>
<dbReference type="eggNOG" id="COG4786">
    <property type="taxonomic scope" value="Bacteria"/>
</dbReference>
<dbReference type="PROSITE" id="PS00588">
    <property type="entry name" value="FLAGELLA_BB_ROD"/>
    <property type="match status" value="1"/>
</dbReference>
<keyword evidence="8" id="KW-0969">Cilium</keyword>
<dbReference type="Pfam" id="PF22692">
    <property type="entry name" value="LlgE_F_G_D1"/>
    <property type="match status" value="1"/>
</dbReference>
<dbReference type="Pfam" id="PF06429">
    <property type="entry name" value="Flg_bbr_C"/>
    <property type="match status" value="1"/>
</dbReference>
<evidence type="ECO:0000256" key="3">
    <source>
        <dbReference type="ARBA" id="ARBA00023143"/>
    </source>
</evidence>
<dbReference type="InterPro" id="IPR012836">
    <property type="entry name" value="FlgF"/>
</dbReference>
<dbReference type="GO" id="GO:0030694">
    <property type="term" value="C:bacterial-type flagellum basal body, rod"/>
    <property type="evidence" value="ECO:0007669"/>
    <property type="project" value="InterPro"/>
</dbReference>
<feature type="domain" description="Flagellar basal-body/hook protein C-terminal" evidence="6">
    <location>
        <begin position="200"/>
        <end position="239"/>
    </location>
</feature>
<comment type="similarity">
    <text evidence="2 4">Belongs to the flagella basal body rod proteins family.</text>
</comment>
<keyword evidence="8" id="KW-0966">Cell projection</keyword>
<name>Q6AJS1_DESPS</name>
<dbReference type="NCBIfam" id="TIGR03506">
    <property type="entry name" value="FlgEFG_subfam"/>
    <property type="match status" value="1"/>
</dbReference>
<keyword evidence="3 4" id="KW-0975">Bacterial flagellum</keyword>
<evidence type="ECO:0000256" key="1">
    <source>
        <dbReference type="ARBA" id="ARBA00004117"/>
    </source>
</evidence>
<dbReference type="SUPFAM" id="SSF117143">
    <property type="entry name" value="Flagellar hook protein flgE"/>
    <property type="match status" value="1"/>
</dbReference>
<evidence type="ECO:0000256" key="2">
    <source>
        <dbReference type="ARBA" id="ARBA00009677"/>
    </source>
</evidence>
<evidence type="ECO:0000259" key="6">
    <source>
        <dbReference type="Pfam" id="PF06429"/>
    </source>
</evidence>
<accession>Q6AJS1</accession>
<keyword evidence="9" id="KW-1185">Reference proteome</keyword>
<sequence>MVSGKYSALSGALSRQQAISTISNNLANVNTTGFKKNTLSFESILNNQQQNSAEGINYSRVGKSSTDFKQGTFKPTENPMDLAIQGKAFFKVQGVNGALYTRRGDFGLRGDNVLTTRHGLPILSEAGGEITIPDAETSKIAFGEDGTIYILGKQGRREEVGKIGLFEIDDPSLLKNAGDTSFSLEQGGQETISQESSLLQGNLEVANVNMVAAMAQLIDNQRAFETLNKAIKSYSTISDQQDKLGSLG</sequence>
<keyword evidence="8" id="KW-0282">Flagellum</keyword>